<accession>A0AAQ3MAA5</accession>
<dbReference type="EMBL" id="CP138590">
    <property type="protein sequence ID" value="WPH03678.1"/>
    <property type="molecule type" value="Genomic_DNA"/>
</dbReference>
<feature type="domain" description="NTF2" evidence="1">
    <location>
        <begin position="16"/>
        <end position="168"/>
    </location>
</feature>
<protein>
    <recommendedName>
        <fullName evidence="1">NTF2 domain-containing protein</fullName>
    </recommendedName>
</protein>
<dbReference type="InterPro" id="IPR032710">
    <property type="entry name" value="NTF2-like_dom_sf"/>
</dbReference>
<dbReference type="GO" id="GO:0006913">
    <property type="term" value="P:nucleocytoplasmic transport"/>
    <property type="evidence" value="ECO:0007669"/>
    <property type="project" value="InterPro"/>
</dbReference>
<dbReference type="PANTHER" id="PTHR12612">
    <property type="entry name" value="NUCLEAR TRANSPORT FACTOR 2"/>
    <property type="match status" value="1"/>
</dbReference>
<dbReference type="Proteomes" id="UP001303373">
    <property type="component" value="Chromosome 11"/>
</dbReference>
<reference evidence="2 3" key="1">
    <citation type="submission" date="2023-11" db="EMBL/GenBank/DDBJ databases">
        <title>An acidophilic fungus is an integral part of prey digestion in a carnivorous sundew plant.</title>
        <authorList>
            <person name="Tsai I.J."/>
        </authorList>
    </citation>
    <scope>NUCLEOTIDE SEQUENCE [LARGE SCALE GENOMIC DNA]</scope>
    <source>
        <strain evidence="2">169a</strain>
    </source>
</reference>
<name>A0AAQ3MAA5_9PEZI</name>
<sequence>MSTLTETDFTRVSTEAGEEFIDSYYTALNGARHTINSFYVPPLAGASGRSLPHISYNGEIINDGAALQQRFEQQMPWSHYEPQSVNVHVMNPTAAPPAGTTKKDAERTMSLIVQVSGYVRLGERNKGPQRGFAESFVLVPNREEVGAKGTGKQDVGRKWLVQSQNFRFVV</sequence>
<dbReference type="InterPro" id="IPR045875">
    <property type="entry name" value="NTF2"/>
</dbReference>
<organism evidence="2 3">
    <name type="scientific">Acrodontium crateriforme</name>
    <dbReference type="NCBI Taxonomy" id="150365"/>
    <lineage>
        <taxon>Eukaryota</taxon>
        <taxon>Fungi</taxon>
        <taxon>Dikarya</taxon>
        <taxon>Ascomycota</taxon>
        <taxon>Pezizomycotina</taxon>
        <taxon>Dothideomycetes</taxon>
        <taxon>Dothideomycetidae</taxon>
        <taxon>Mycosphaerellales</taxon>
        <taxon>Teratosphaeriaceae</taxon>
        <taxon>Acrodontium</taxon>
    </lineage>
</organism>
<dbReference type="PROSITE" id="PS50177">
    <property type="entry name" value="NTF2_DOMAIN"/>
    <property type="match status" value="1"/>
</dbReference>
<dbReference type="SUPFAM" id="SSF54427">
    <property type="entry name" value="NTF2-like"/>
    <property type="match status" value="1"/>
</dbReference>
<dbReference type="AlphaFoldDB" id="A0AAQ3MAA5"/>
<proteinExistence type="predicted"/>
<evidence type="ECO:0000259" key="1">
    <source>
        <dbReference type="PROSITE" id="PS50177"/>
    </source>
</evidence>
<evidence type="ECO:0000313" key="2">
    <source>
        <dbReference type="EMBL" id="WPH03678.1"/>
    </source>
</evidence>
<dbReference type="Gene3D" id="3.10.450.50">
    <property type="match status" value="1"/>
</dbReference>
<keyword evidence="3" id="KW-1185">Reference proteome</keyword>
<evidence type="ECO:0000313" key="3">
    <source>
        <dbReference type="Proteomes" id="UP001303373"/>
    </source>
</evidence>
<gene>
    <name evidence="2" type="ORF">R9X50_00656100</name>
</gene>
<dbReference type="InterPro" id="IPR018222">
    <property type="entry name" value="Nuclear_transport_factor_2_euk"/>
</dbReference>